<reference evidence="2" key="1">
    <citation type="submission" date="2016-11" db="EMBL/GenBank/DDBJ databases">
        <authorList>
            <person name="Varghese N."/>
            <person name="Submissions S."/>
        </authorList>
    </citation>
    <scope>NUCLEOTIDE SEQUENCE [LARGE SCALE GENOMIC DNA]</scope>
    <source>
        <strain evidence="2">DSM 17539</strain>
    </source>
</reference>
<gene>
    <name evidence="1" type="ORF">SAMN03080594_1011138</name>
</gene>
<dbReference type="AlphaFoldDB" id="A0A1M4VXZ9"/>
<sequence>MNKAILHDCRMALPILGSLRRFNPAPNDHGSYLFEVYI</sequence>
<name>A0A1M4VXZ9_9FLAO</name>
<evidence type="ECO:0000313" key="2">
    <source>
        <dbReference type="Proteomes" id="UP000184406"/>
    </source>
</evidence>
<evidence type="ECO:0000313" key="1">
    <source>
        <dbReference type="EMBL" id="SHE73891.1"/>
    </source>
</evidence>
<accession>A0A1M4VXZ9</accession>
<organism evidence="1 2">
    <name type="scientific">Arenibacter palladensis</name>
    <dbReference type="NCBI Taxonomy" id="237373"/>
    <lineage>
        <taxon>Bacteria</taxon>
        <taxon>Pseudomonadati</taxon>
        <taxon>Bacteroidota</taxon>
        <taxon>Flavobacteriia</taxon>
        <taxon>Flavobacteriales</taxon>
        <taxon>Flavobacteriaceae</taxon>
        <taxon>Arenibacter</taxon>
    </lineage>
</organism>
<protein>
    <submittedName>
        <fullName evidence="1">Uncharacterized protein</fullName>
    </submittedName>
</protein>
<proteinExistence type="predicted"/>
<dbReference type="EMBL" id="FQUX01000001">
    <property type="protein sequence ID" value="SHE73891.1"/>
    <property type="molecule type" value="Genomic_DNA"/>
</dbReference>
<keyword evidence="2" id="KW-1185">Reference proteome</keyword>
<dbReference type="Proteomes" id="UP000184406">
    <property type="component" value="Unassembled WGS sequence"/>
</dbReference>